<dbReference type="EMBL" id="LAZR01009616">
    <property type="protein sequence ID" value="KKM71547.1"/>
    <property type="molecule type" value="Genomic_DNA"/>
</dbReference>
<proteinExistence type="predicted"/>
<evidence type="ECO:0000313" key="1">
    <source>
        <dbReference type="EMBL" id="KKM71547.1"/>
    </source>
</evidence>
<comment type="caution">
    <text evidence="1">The sequence shown here is derived from an EMBL/GenBank/DDBJ whole genome shotgun (WGS) entry which is preliminary data.</text>
</comment>
<gene>
    <name evidence="1" type="ORF">LCGC14_1429550</name>
</gene>
<sequence length="514" mass="56723">MREYSLSLKKALNNGLWPIRQVPRGNDFLATCYNLTPSPTGLEPFKPITMPFSEGDLLAVGMPVIHPFPQLIRGKGITLLAGETAIFEVDESDWSLTPITIYNAYMPTVTKDITPGGPWHFVDFHDVWFLMNGSCVVFKSNLHNFGILPDEVFVQDEITIGTGTDFRGRMLTGGFNSSAFYTSDWKHLMGEFKGMLPDGVSAEEYIGNNFVVWTTIGGGDLFWPFYPSLAMESGESDVFSFHKTPFFEALKRNELGFMPMPWPGDVYNIKPLGKSAVVYGENGVAALNLVSEPIATFGLSEISSRGLLSRSAVGGNDNQHVFMDSAGYLCSLSQEGLRVLDYHEHFADMIEDEEEIVITYNERRNEFYICGETLGYVLTSKGLGSMYQVINSLVLTEDQIGISKDLEDRRAMIASGILDLGGGIKTITSVEVAGIYDVDLWVSIIYRFGSNDAFGTTEAIPLNSAGWARMAVSGTDLMVALMAEDFEGFDPDDVIVKWKTTDKRNIRGPSPDAG</sequence>
<organism evidence="1">
    <name type="scientific">marine sediment metagenome</name>
    <dbReference type="NCBI Taxonomy" id="412755"/>
    <lineage>
        <taxon>unclassified sequences</taxon>
        <taxon>metagenomes</taxon>
        <taxon>ecological metagenomes</taxon>
    </lineage>
</organism>
<name>A0A0F9MQT4_9ZZZZ</name>
<accession>A0A0F9MQT4</accession>
<protein>
    <submittedName>
        <fullName evidence="1">Uncharacterized protein</fullName>
    </submittedName>
</protein>
<reference evidence="1" key="1">
    <citation type="journal article" date="2015" name="Nature">
        <title>Complex archaea that bridge the gap between prokaryotes and eukaryotes.</title>
        <authorList>
            <person name="Spang A."/>
            <person name="Saw J.H."/>
            <person name="Jorgensen S.L."/>
            <person name="Zaremba-Niedzwiedzka K."/>
            <person name="Martijn J."/>
            <person name="Lind A.E."/>
            <person name="van Eijk R."/>
            <person name="Schleper C."/>
            <person name="Guy L."/>
            <person name="Ettema T.J."/>
        </authorList>
    </citation>
    <scope>NUCLEOTIDE SEQUENCE</scope>
</reference>
<dbReference type="AlphaFoldDB" id="A0A0F9MQT4"/>